<dbReference type="STRING" id="553467.SAMN04488063_1403"/>
<name>A0A1I2P6A6_9EURY</name>
<dbReference type="Pfam" id="PF26401">
    <property type="entry name" value="DUF8099"/>
    <property type="match status" value="1"/>
</dbReference>
<gene>
    <name evidence="1" type="ORF">SAMN04488063_1403</name>
</gene>
<dbReference type="AlphaFoldDB" id="A0A1I2P6A6"/>
<organism evidence="1 2">
    <name type="scientific">Halopelagius inordinatus</name>
    <dbReference type="NCBI Taxonomy" id="553467"/>
    <lineage>
        <taxon>Archaea</taxon>
        <taxon>Methanobacteriati</taxon>
        <taxon>Methanobacteriota</taxon>
        <taxon>Stenosarchaea group</taxon>
        <taxon>Halobacteria</taxon>
        <taxon>Halobacteriales</taxon>
        <taxon>Haloferacaceae</taxon>
    </lineage>
</organism>
<dbReference type="EMBL" id="FOOQ01000001">
    <property type="protein sequence ID" value="SFG09507.1"/>
    <property type="molecule type" value="Genomic_DNA"/>
</dbReference>
<evidence type="ECO:0000313" key="1">
    <source>
        <dbReference type="EMBL" id="SFG09507.1"/>
    </source>
</evidence>
<protein>
    <submittedName>
        <fullName evidence="1">Uncharacterized protein</fullName>
    </submittedName>
</protein>
<dbReference type="RefSeq" id="WP_092890335.1">
    <property type="nucleotide sequence ID" value="NZ_FOOQ01000001.1"/>
</dbReference>
<reference evidence="2" key="1">
    <citation type="submission" date="2016-10" db="EMBL/GenBank/DDBJ databases">
        <authorList>
            <person name="Varghese N."/>
            <person name="Submissions S."/>
        </authorList>
    </citation>
    <scope>NUCLEOTIDE SEQUENCE [LARGE SCALE GENOMIC DNA]</scope>
    <source>
        <strain evidence="2">CGMCC 1.7739</strain>
    </source>
</reference>
<dbReference type="InterPro" id="IPR058412">
    <property type="entry name" value="DUF8099"/>
</dbReference>
<sequence length="71" mass="7682">MDSECPAASRIAGQEIVDSGSLFITAMWRTFKFGTKLLPNLDLLGVRELTGCDDASSGLRSYRQLADGDGR</sequence>
<keyword evidence="2" id="KW-1185">Reference proteome</keyword>
<dbReference type="OrthoDB" id="284534at2157"/>
<dbReference type="Proteomes" id="UP000198876">
    <property type="component" value="Unassembled WGS sequence"/>
</dbReference>
<evidence type="ECO:0000313" key="2">
    <source>
        <dbReference type="Proteomes" id="UP000198876"/>
    </source>
</evidence>
<proteinExistence type="predicted"/>
<accession>A0A1I2P6A6</accession>